<dbReference type="NCBIfam" id="TIGR00360">
    <property type="entry name" value="ComEC_N-term"/>
    <property type="match status" value="1"/>
</dbReference>
<dbReference type="Proteomes" id="UP000011666">
    <property type="component" value="Unassembled WGS sequence"/>
</dbReference>
<evidence type="ECO:0000256" key="1">
    <source>
        <dbReference type="ARBA" id="ARBA00004651"/>
    </source>
</evidence>
<evidence type="ECO:0000256" key="3">
    <source>
        <dbReference type="ARBA" id="ARBA00022692"/>
    </source>
</evidence>
<feature type="non-terminal residue" evidence="8">
    <location>
        <position position="1"/>
    </location>
</feature>
<feature type="transmembrane region" description="Helical" evidence="6">
    <location>
        <begin position="27"/>
        <end position="47"/>
    </location>
</feature>
<feature type="transmembrane region" description="Helical" evidence="6">
    <location>
        <begin position="184"/>
        <end position="204"/>
    </location>
</feature>
<evidence type="ECO:0000313" key="8">
    <source>
        <dbReference type="EMBL" id="GAC69357.1"/>
    </source>
</evidence>
<comment type="subcellular location">
    <subcellularLocation>
        <location evidence="1">Cell membrane</location>
        <topology evidence="1">Multi-pass membrane protein</topology>
    </subcellularLocation>
</comment>
<sequence length="272" mass="27759">GANFALVCGSVLAVVRAVGTPPRTTAVIGALVILAFVVLVRPSPSVLRAAMMGAVGILALASSRRSQAIPALGTATIVGLLWWPGLAVSPGFALSVAATGGLVVLGAPIRDRLTRRRVPRGLAEVLAMAIAAQIVTAPIIAGLSGSYSAVSVVANVLVAPVVGVIAIAGTAAALVGAIGPPSGICADVALVVLRGLIPEVWWMLACARTAANTPWARLPVPDGAVGAVVVIAVTVVVVLVVRNRHTRRLRSRVRRVWQHERRERATASAAGR</sequence>
<keyword evidence="3 6" id="KW-0812">Transmembrane</keyword>
<keyword evidence="9" id="KW-1185">Reference proteome</keyword>
<dbReference type="eggNOG" id="COG0658">
    <property type="taxonomic scope" value="Bacteria"/>
</dbReference>
<dbReference type="Pfam" id="PF03772">
    <property type="entry name" value="Competence"/>
    <property type="match status" value="1"/>
</dbReference>
<reference evidence="8 9" key="1">
    <citation type="submission" date="2013-01" db="EMBL/GenBank/DDBJ databases">
        <title>Whole genome shotgun sequence of Gordonia soli NBRC 108243.</title>
        <authorList>
            <person name="Isaki-Nakamura S."/>
            <person name="Hosoyama A."/>
            <person name="Tsuchikane K."/>
            <person name="Ando Y."/>
            <person name="Baba S."/>
            <person name="Ohji S."/>
            <person name="Hamada M."/>
            <person name="Tamura T."/>
            <person name="Yamazoe A."/>
            <person name="Yamazaki S."/>
            <person name="Fujita N."/>
        </authorList>
    </citation>
    <scope>NUCLEOTIDE SEQUENCE [LARGE SCALE GENOMIC DNA]</scope>
    <source>
        <strain evidence="8 9">NBRC 108243</strain>
    </source>
</reference>
<proteinExistence type="predicted"/>
<dbReference type="PANTHER" id="PTHR30619">
    <property type="entry name" value="DNA INTERNALIZATION/COMPETENCE PROTEIN COMEC/REC2"/>
    <property type="match status" value="1"/>
</dbReference>
<feature type="transmembrane region" description="Helical" evidence="6">
    <location>
        <begin position="91"/>
        <end position="109"/>
    </location>
</feature>
<keyword evidence="4 6" id="KW-1133">Transmembrane helix</keyword>
<evidence type="ECO:0000256" key="4">
    <source>
        <dbReference type="ARBA" id="ARBA00022989"/>
    </source>
</evidence>
<dbReference type="PANTHER" id="PTHR30619:SF7">
    <property type="entry name" value="BETA-LACTAMASE DOMAIN PROTEIN"/>
    <property type="match status" value="1"/>
</dbReference>
<dbReference type="AlphaFoldDB" id="M0QPL5"/>
<dbReference type="InterPro" id="IPR052159">
    <property type="entry name" value="Competence_DNA_uptake"/>
</dbReference>
<name>M0QPL5_9ACTN</name>
<evidence type="ECO:0000256" key="6">
    <source>
        <dbReference type="SAM" id="Phobius"/>
    </source>
</evidence>
<keyword evidence="2" id="KW-1003">Cell membrane</keyword>
<comment type="caution">
    <text evidence="8">The sequence shown here is derived from an EMBL/GenBank/DDBJ whole genome shotgun (WGS) entry which is preliminary data.</text>
</comment>
<evidence type="ECO:0000259" key="7">
    <source>
        <dbReference type="Pfam" id="PF03772"/>
    </source>
</evidence>
<accession>M0QPL5</accession>
<feature type="transmembrane region" description="Helical" evidence="6">
    <location>
        <begin position="68"/>
        <end position="85"/>
    </location>
</feature>
<keyword evidence="5 6" id="KW-0472">Membrane</keyword>
<organism evidence="8 9">
    <name type="scientific">Gordonia soli NBRC 108243</name>
    <dbReference type="NCBI Taxonomy" id="1223545"/>
    <lineage>
        <taxon>Bacteria</taxon>
        <taxon>Bacillati</taxon>
        <taxon>Actinomycetota</taxon>
        <taxon>Actinomycetes</taxon>
        <taxon>Mycobacteriales</taxon>
        <taxon>Gordoniaceae</taxon>
        <taxon>Gordonia</taxon>
    </lineage>
</organism>
<dbReference type="InterPro" id="IPR004477">
    <property type="entry name" value="ComEC_N"/>
</dbReference>
<dbReference type="GO" id="GO:0005886">
    <property type="term" value="C:plasma membrane"/>
    <property type="evidence" value="ECO:0007669"/>
    <property type="project" value="UniProtKB-SubCell"/>
</dbReference>
<dbReference type="STRING" id="1223545.GS4_24_00010"/>
<feature type="transmembrane region" description="Helical" evidence="6">
    <location>
        <begin position="224"/>
        <end position="242"/>
    </location>
</feature>
<evidence type="ECO:0000256" key="5">
    <source>
        <dbReference type="ARBA" id="ARBA00023136"/>
    </source>
</evidence>
<protein>
    <recommendedName>
        <fullName evidence="7">ComEC/Rec2-related protein domain-containing protein</fullName>
    </recommendedName>
</protein>
<feature type="transmembrane region" description="Helical" evidence="6">
    <location>
        <begin position="121"/>
        <end position="141"/>
    </location>
</feature>
<dbReference type="RefSeq" id="WP_007622350.1">
    <property type="nucleotide sequence ID" value="NZ_BANX01000024.1"/>
</dbReference>
<feature type="transmembrane region" description="Helical" evidence="6">
    <location>
        <begin position="153"/>
        <end position="177"/>
    </location>
</feature>
<feature type="domain" description="ComEC/Rec2-related protein" evidence="7">
    <location>
        <begin position="1"/>
        <end position="243"/>
    </location>
</feature>
<dbReference type="EMBL" id="BANX01000024">
    <property type="protein sequence ID" value="GAC69357.1"/>
    <property type="molecule type" value="Genomic_DNA"/>
</dbReference>
<evidence type="ECO:0000256" key="2">
    <source>
        <dbReference type="ARBA" id="ARBA00022475"/>
    </source>
</evidence>
<gene>
    <name evidence="8" type="ORF">GS4_24_00010</name>
</gene>
<evidence type="ECO:0000313" key="9">
    <source>
        <dbReference type="Proteomes" id="UP000011666"/>
    </source>
</evidence>